<accession>A0A0F9L6J8</accession>
<organism evidence="1">
    <name type="scientific">marine sediment metagenome</name>
    <dbReference type="NCBI Taxonomy" id="412755"/>
    <lineage>
        <taxon>unclassified sequences</taxon>
        <taxon>metagenomes</taxon>
        <taxon>ecological metagenomes</taxon>
    </lineage>
</organism>
<name>A0A0F9L6J8_9ZZZZ</name>
<dbReference type="EMBL" id="LAZR01006858">
    <property type="protein sequence ID" value="KKM89178.1"/>
    <property type="molecule type" value="Genomic_DNA"/>
</dbReference>
<gene>
    <name evidence="1" type="ORF">LCGC14_1251160</name>
</gene>
<proteinExistence type="predicted"/>
<reference evidence="1" key="1">
    <citation type="journal article" date="2015" name="Nature">
        <title>Complex archaea that bridge the gap between prokaryotes and eukaryotes.</title>
        <authorList>
            <person name="Spang A."/>
            <person name="Saw J.H."/>
            <person name="Jorgensen S.L."/>
            <person name="Zaremba-Niedzwiedzka K."/>
            <person name="Martijn J."/>
            <person name="Lind A.E."/>
            <person name="van Eijk R."/>
            <person name="Schleper C."/>
            <person name="Guy L."/>
            <person name="Ettema T.J."/>
        </authorList>
    </citation>
    <scope>NUCLEOTIDE SEQUENCE</scope>
</reference>
<evidence type="ECO:0000313" key="1">
    <source>
        <dbReference type="EMBL" id="KKM89178.1"/>
    </source>
</evidence>
<sequence>MELVDMIRPNSGCALAKGSGFTVFQGLFKLTNGKPCWGCAYNIPNECEFLRKQLDAAHTRRRWNFNQHSHETNAEIAKRMGMSKRQVAKMRKKGELS</sequence>
<protein>
    <submittedName>
        <fullName evidence="1">Uncharacterized protein</fullName>
    </submittedName>
</protein>
<comment type="caution">
    <text evidence="1">The sequence shown here is derived from an EMBL/GenBank/DDBJ whole genome shotgun (WGS) entry which is preliminary data.</text>
</comment>
<dbReference type="AlphaFoldDB" id="A0A0F9L6J8"/>